<reference evidence="1" key="2">
    <citation type="journal article" date="2021" name="PeerJ">
        <title>Extensive microbial diversity within the chicken gut microbiome revealed by metagenomics and culture.</title>
        <authorList>
            <person name="Gilroy R."/>
            <person name="Ravi A."/>
            <person name="Getino M."/>
            <person name="Pursley I."/>
            <person name="Horton D.L."/>
            <person name="Alikhan N.F."/>
            <person name="Baker D."/>
            <person name="Gharbi K."/>
            <person name="Hall N."/>
            <person name="Watson M."/>
            <person name="Adriaenssens E.M."/>
            <person name="Foster-Nyarko E."/>
            <person name="Jarju S."/>
            <person name="Secka A."/>
            <person name="Antonio M."/>
            <person name="Oren A."/>
            <person name="Chaudhuri R.R."/>
            <person name="La Ragione R."/>
            <person name="Hildebrand F."/>
            <person name="Pallen M.J."/>
        </authorList>
    </citation>
    <scope>NUCLEOTIDE SEQUENCE</scope>
    <source>
        <strain evidence="1">ChiHjej13B12-12457</strain>
    </source>
</reference>
<dbReference type="Proteomes" id="UP000886744">
    <property type="component" value="Unassembled WGS sequence"/>
</dbReference>
<proteinExistence type="predicted"/>
<accession>A0A9D1E220</accession>
<protein>
    <submittedName>
        <fullName evidence="1">DUF177 domain-containing protein</fullName>
    </submittedName>
</protein>
<evidence type="ECO:0000313" key="2">
    <source>
        <dbReference type="Proteomes" id="UP000886744"/>
    </source>
</evidence>
<reference evidence="1" key="1">
    <citation type="submission" date="2020-10" db="EMBL/GenBank/DDBJ databases">
        <authorList>
            <person name="Gilroy R."/>
        </authorList>
    </citation>
    <scope>NUCLEOTIDE SEQUENCE</scope>
    <source>
        <strain evidence="1">ChiHjej13B12-12457</strain>
    </source>
</reference>
<sequence>MNCKIGIRGLSNGEHPFHFKVDGSFFEAYESDTVSDAELDINVLITKEPGRMSLDLGITGDVTVKCDRCLADLKIPVDIQVPFSVMFSSYAEDAEEGVSDEVILLDGSSSEIDLGQIIYDYVNLSLPIKKVHPDGECDPVMMEKLKDILK</sequence>
<dbReference type="EMBL" id="DVHI01000078">
    <property type="protein sequence ID" value="HIR63138.1"/>
    <property type="molecule type" value="Genomic_DNA"/>
</dbReference>
<gene>
    <name evidence="1" type="ORF">IAC94_06430</name>
</gene>
<name>A0A9D1E220_9BACT</name>
<organism evidence="1 2">
    <name type="scientific">Candidatus Coprenecus avistercoris</name>
    <dbReference type="NCBI Taxonomy" id="2840730"/>
    <lineage>
        <taxon>Bacteria</taxon>
        <taxon>Pseudomonadati</taxon>
        <taxon>Bacteroidota</taxon>
        <taxon>Bacteroidia</taxon>
        <taxon>Bacteroidales</taxon>
        <taxon>Rikenellaceae</taxon>
        <taxon>Rikenellaceae incertae sedis</taxon>
        <taxon>Candidatus Coprenecus</taxon>
    </lineage>
</organism>
<dbReference type="Pfam" id="PF02620">
    <property type="entry name" value="YceD"/>
    <property type="match status" value="1"/>
</dbReference>
<dbReference type="InterPro" id="IPR003772">
    <property type="entry name" value="YceD"/>
</dbReference>
<comment type="caution">
    <text evidence="1">The sequence shown here is derived from an EMBL/GenBank/DDBJ whole genome shotgun (WGS) entry which is preliminary data.</text>
</comment>
<evidence type="ECO:0000313" key="1">
    <source>
        <dbReference type="EMBL" id="HIR63138.1"/>
    </source>
</evidence>
<dbReference type="AlphaFoldDB" id="A0A9D1E220"/>